<feature type="region of interest" description="Disordered" evidence="2">
    <location>
        <begin position="41"/>
        <end position="73"/>
    </location>
</feature>
<dbReference type="EMBL" id="HBFM01024065">
    <property type="protein sequence ID" value="CAD8781659.1"/>
    <property type="molecule type" value="Transcribed_RNA"/>
</dbReference>
<dbReference type="GO" id="GO:0008270">
    <property type="term" value="F:zinc ion binding"/>
    <property type="evidence" value="ECO:0007669"/>
    <property type="project" value="UniProtKB-KW"/>
</dbReference>
<feature type="compositionally biased region" description="Acidic residues" evidence="2">
    <location>
        <begin position="202"/>
        <end position="213"/>
    </location>
</feature>
<organism evidence="5">
    <name type="scientific">Polytomella parva</name>
    <dbReference type="NCBI Taxonomy" id="51329"/>
    <lineage>
        <taxon>Eukaryota</taxon>
        <taxon>Viridiplantae</taxon>
        <taxon>Chlorophyta</taxon>
        <taxon>core chlorophytes</taxon>
        <taxon>Chlorophyceae</taxon>
        <taxon>CS clade</taxon>
        <taxon>Chlamydomonadales</taxon>
        <taxon>Chlamydomonadaceae</taxon>
        <taxon>Polytomella</taxon>
    </lineage>
</organism>
<feature type="region of interest" description="Disordered" evidence="2">
    <location>
        <begin position="233"/>
        <end position="252"/>
    </location>
</feature>
<sequence length="748" mass="80798">MEVEYHGKYREKRPPKHFDYEQDRVEALKGFSKRLENVREGLNSLKDKKKPVSNKTSSLTTLDPTLPPSPVTTRRIKKWTVDSSVSHLDRFVWPTLCSPSSALDPDDSSPAPSLGTQAEPQISPFEDLSPDELGPRINSTKDIATSASPPPPPPFPPLSFHPPSPSPQSFSFSPSSSTRDSCTLHTYDAVNSYPPPPPLPLPDDEGDEKDNEEAPLSLENGFGSISSLLSRYTDLFSPHPPPPLSSPSQQAESAVIIRPPNYFGNSTLIKNNSSNGIHNDDSNDDSYIYRNGGSNICTSRGHRSTNSSDISNKVVSDHSIVGSITGNGNSNNNISNSTISNSIIARSPNFNDINQTRNFNQSHANDSDDLLPTLPQDAVARQTRTALARAAADATVTAVAAMADALESIARTTAISSVAIHGVRPFFPDPSPLSSLPSSSSSSSSAAAAAVVNLHIDALNQEVEAFSQRTEGRLESMLVLREHQARLVRQVSRIMSSDNTRSFESDSNSVRIIDVGNSANHINGGTTNVRHRIHNHHSHNSSNSIIRNNSNIINRNYSHNGMVINGVIDGNHHIANDHPLDNPTSAEAVSSLNPFPLGSVHSHGIRYTPISRHLAIQGASSSAPSSPSVADGAIGSAAALQTAVEYEQPRRMFSRLQVNPGVGEVASFAAEQLKGRNGDMTCQVLLDQYAVQVLNKIQEPCCICLDDMTLSTTVSMLRCGHRLHSGCLKRLCEMQGTTLRCPLCQRPA</sequence>
<feature type="compositionally biased region" description="Pro residues" evidence="2">
    <location>
        <begin position="148"/>
        <end position="166"/>
    </location>
</feature>
<feature type="region of interest" description="Disordered" evidence="2">
    <location>
        <begin position="99"/>
        <end position="220"/>
    </location>
</feature>
<accession>A0A6U0XD35</accession>
<dbReference type="PANTHER" id="PTHR48125">
    <property type="entry name" value="LP07818P1"/>
    <property type="match status" value="1"/>
</dbReference>
<dbReference type="PANTHER" id="PTHR48125:SF12">
    <property type="entry name" value="AT HOOK TRANSCRIPTION FACTOR FAMILY-RELATED"/>
    <property type="match status" value="1"/>
</dbReference>
<name>A0A6U0XD35_9CHLO</name>
<keyword evidence="1" id="KW-0862">Zinc</keyword>
<feature type="compositionally biased region" description="Low complexity" evidence="2">
    <location>
        <begin position="167"/>
        <end position="177"/>
    </location>
</feature>
<dbReference type="EMBL" id="HBFM01024066">
    <property type="protein sequence ID" value="CAD8781661.1"/>
    <property type="molecule type" value="Transcribed_RNA"/>
</dbReference>
<keyword evidence="1" id="KW-0863">Zinc-finger</keyword>
<protein>
    <recommendedName>
        <fullName evidence="3">RING-type domain-containing protein</fullName>
    </recommendedName>
</protein>
<feature type="domain" description="RING-type" evidence="3">
    <location>
        <begin position="701"/>
        <end position="745"/>
    </location>
</feature>
<dbReference type="PROSITE" id="PS50089">
    <property type="entry name" value="ZF_RING_2"/>
    <property type="match status" value="1"/>
</dbReference>
<dbReference type="Pfam" id="PF13639">
    <property type="entry name" value="zf-RING_2"/>
    <property type="match status" value="1"/>
</dbReference>
<evidence type="ECO:0000313" key="4">
    <source>
        <dbReference type="EMBL" id="CAD8781659.1"/>
    </source>
</evidence>
<evidence type="ECO:0000313" key="5">
    <source>
        <dbReference type="EMBL" id="CAD8781661.1"/>
    </source>
</evidence>
<gene>
    <name evidence="4" type="ORF">PPAR00522_LOCUS15597</name>
    <name evidence="5" type="ORF">PPAR00522_LOCUS15598</name>
</gene>
<feature type="compositionally biased region" description="Low complexity" evidence="2">
    <location>
        <begin position="99"/>
        <end position="114"/>
    </location>
</feature>
<dbReference type="AlphaFoldDB" id="A0A6U0XD35"/>
<evidence type="ECO:0000256" key="1">
    <source>
        <dbReference type="PROSITE-ProRule" id="PRU00175"/>
    </source>
</evidence>
<dbReference type="InterPro" id="IPR001841">
    <property type="entry name" value="Znf_RING"/>
</dbReference>
<dbReference type="SMART" id="SM00184">
    <property type="entry name" value="RING"/>
    <property type="match status" value="1"/>
</dbReference>
<evidence type="ECO:0000256" key="2">
    <source>
        <dbReference type="SAM" id="MobiDB-lite"/>
    </source>
</evidence>
<evidence type="ECO:0000259" key="3">
    <source>
        <dbReference type="PROSITE" id="PS50089"/>
    </source>
</evidence>
<dbReference type="SUPFAM" id="SSF57850">
    <property type="entry name" value="RING/U-box"/>
    <property type="match status" value="1"/>
</dbReference>
<reference evidence="5" key="1">
    <citation type="submission" date="2021-01" db="EMBL/GenBank/DDBJ databases">
        <authorList>
            <person name="Corre E."/>
            <person name="Pelletier E."/>
            <person name="Niang G."/>
            <person name="Scheremetjew M."/>
            <person name="Finn R."/>
            <person name="Kale V."/>
            <person name="Holt S."/>
            <person name="Cochrane G."/>
            <person name="Meng A."/>
            <person name="Brown T."/>
            <person name="Cohen L."/>
        </authorList>
    </citation>
    <scope>NUCLEOTIDE SEQUENCE</scope>
    <source>
        <strain evidence="5">SAG 63-3</strain>
    </source>
</reference>
<proteinExistence type="predicted"/>
<dbReference type="InterPro" id="IPR013083">
    <property type="entry name" value="Znf_RING/FYVE/PHD"/>
</dbReference>
<dbReference type="Gene3D" id="3.30.40.10">
    <property type="entry name" value="Zinc/RING finger domain, C3HC4 (zinc finger)"/>
    <property type="match status" value="1"/>
</dbReference>
<keyword evidence="1" id="KW-0479">Metal-binding</keyword>